<evidence type="ECO:0000313" key="7">
    <source>
        <dbReference type="Proteomes" id="UP001519460"/>
    </source>
</evidence>
<feature type="domain" description="Ig-like" evidence="5">
    <location>
        <begin position="644"/>
        <end position="734"/>
    </location>
</feature>
<proteinExistence type="predicted"/>
<dbReference type="SMART" id="SM00408">
    <property type="entry name" value="IGc2"/>
    <property type="match status" value="7"/>
</dbReference>
<keyword evidence="2" id="KW-1015">Disulfide bond</keyword>
<dbReference type="InterPro" id="IPR050958">
    <property type="entry name" value="Cell_Adh-Cytoskel_Orgn"/>
</dbReference>
<name>A0ABD0LM35_9CAEN</name>
<keyword evidence="1" id="KW-0732">Signal</keyword>
<feature type="non-terminal residue" evidence="6">
    <location>
        <position position="1022"/>
    </location>
</feature>
<dbReference type="FunFam" id="2.60.40.10:FF:000032">
    <property type="entry name" value="palladin isoform X1"/>
    <property type="match status" value="1"/>
</dbReference>
<feature type="compositionally biased region" description="Basic and acidic residues" evidence="4">
    <location>
        <begin position="734"/>
        <end position="752"/>
    </location>
</feature>
<sequence length="1022" mass="111220">MGVGDDVAPRFTQKPALRQEDGGQRLVFQCVLEASPKPDISWSRGTTPLTSSDRVRMRVDSAGGSAYNVIMEILGVTQGDAGTYKVTAKNRLGEVSASINLNFSAGGQKQQDGIAPNFIQKPVTRQENNGQKLLFECMLTADPMPVITWFRDNTVIPPGGRYSIRTEPRDNKTFFLVLEINGVSAQDAGNYKVTAKNDLGESNATIRLNFDTSEVTQMKGSRPVFLQKPGIRQEGDKIILECKLTADPKPVVGWFLNNQPVSLGPGSRLTPKMRSDGASHILTLEIAQVSMSDAGTYSAHAKNELGEATATITLNFEGAKKPELPQGKAPHFTQKPTIKQQQNLLIMTCLLEANPTPQIRWYRDTTEVGAGGRYTITLQRDAGGTDLYTAVLQIKDPKPEDGGTYKCTAANDLGESNANITLNFAGGEKPAKPDGIAPTFTEKPKVSQDAGGKSIIIVCKCQANPKPSITWMKGTNPLQASSRVVPSIVEEGNNYTLKLKILNCNKDDGGQYKVTAKNELGEGSANITINLEPPKETPPQPQGKPSIRLEDNGNTIVIQQCVSSQSPPEGIWYFGNQPITPGGRLQMQMVPEGGQYYLTLKIPNVTDNDSGTYKLVIKSKGGETTSTTTLDVGALKPKPKGEGPKITQKLNPQVVNDGDAVDFVAKVTGTEPLDISWVKDGKPITPSDIHKITYDKGTCRLYIPEVFPEDAGNYTMTVKNQWGNASSMASLQVKEPKDEPKQDAKQMGKSEMEISMQSKTKIEVSPQQQQEMELEIQSKQAPQKQPEPPKQEPEKPKPVEEPVKKDAAPPAAAAPKKDEPPAKKEEPPAPAKKKEEPPAQKKEEPPAKKEEPPAQKKEEPPAKKKEEPPAQKKEEPPAKKKEESPAKKKEEPPAKKKEEPPAKKKEEPSKQGTPSIVVDDDKGKDAGKHKKGSGGKQGPPKERSSSPEDSVVNGDNKKAKSKDKGSTNRSKNQKPYAKKPTTILEEAEEEHSDDEEDGYEADVDALSTSRGVAGDDDYWSDE</sequence>
<dbReference type="PROSITE" id="PS50835">
    <property type="entry name" value="IG_LIKE"/>
    <property type="match status" value="6"/>
</dbReference>
<evidence type="ECO:0000256" key="2">
    <source>
        <dbReference type="ARBA" id="ARBA00023157"/>
    </source>
</evidence>
<dbReference type="FunFam" id="2.60.40.10:FF:000097">
    <property type="entry name" value="Bent, isoform F"/>
    <property type="match status" value="4"/>
</dbReference>
<feature type="compositionally biased region" description="Basic and acidic residues" evidence="4">
    <location>
        <begin position="955"/>
        <end position="966"/>
    </location>
</feature>
<accession>A0ABD0LM35</accession>
<dbReference type="Pfam" id="PF07679">
    <property type="entry name" value="I-set"/>
    <property type="match status" value="7"/>
</dbReference>
<feature type="compositionally biased region" description="Polar residues" evidence="4">
    <location>
        <begin position="755"/>
        <end position="781"/>
    </location>
</feature>
<comment type="caution">
    <text evidence="6">The sequence shown here is derived from an EMBL/GenBank/DDBJ whole genome shotgun (WGS) entry which is preliminary data.</text>
</comment>
<dbReference type="Gene3D" id="2.60.40.10">
    <property type="entry name" value="Immunoglobulins"/>
    <property type="match status" value="7"/>
</dbReference>
<dbReference type="InterPro" id="IPR003599">
    <property type="entry name" value="Ig_sub"/>
</dbReference>
<protein>
    <recommendedName>
        <fullName evidence="5">Ig-like domain-containing protein</fullName>
    </recommendedName>
</protein>
<dbReference type="InterPro" id="IPR003598">
    <property type="entry name" value="Ig_sub2"/>
</dbReference>
<dbReference type="Proteomes" id="UP001519460">
    <property type="component" value="Unassembled WGS sequence"/>
</dbReference>
<dbReference type="InterPro" id="IPR007110">
    <property type="entry name" value="Ig-like_dom"/>
</dbReference>
<dbReference type="CDD" id="cd00096">
    <property type="entry name" value="Ig"/>
    <property type="match status" value="2"/>
</dbReference>
<organism evidence="6 7">
    <name type="scientific">Batillaria attramentaria</name>
    <dbReference type="NCBI Taxonomy" id="370345"/>
    <lineage>
        <taxon>Eukaryota</taxon>
        <taxon>Metazoa</taxon>
        <taxon>Spiralia</taxon>
        <taxon>Lophotrochozoa</taxon>
        <taxon>Mollusca</taxon>
        <taxon>Gastropoda</taxon>
        <taxon>Caenogastropoda</taxon>
        <taxon>Sorbeoconcha</taxon>
        <taxon>Cerithioidea</taxon>
        <taxon>Batillariidae</taxon>
        <taxon>Batillaria</taxon>
    </lineage>
</organism>
<dbReference type="EMBL" id="JACVVK020000037">
    <property type="protein sequence ID" value="KAK7500459.1"/>
    <property type="molecule type" value="Genomic_DNA"/>
</dbReference>
<reference evidence="6 7" key="1">
    <citation type="journal article" date="2023" name="Sci. Data">
        <title>Genome assembly of the Korean intertidal mud-creeper Batillaria attramentaria.</title>
        <authorList>
            <person name="Patra A.K."/>
            <person name="Ho P.T."/>
            <person name="Jun S."/>
            <person name="Lee S.J."/>
            <person name="Kim Y."/>
            <person name="Won Y.J."/>
        </authorList>
    </citation>
    <scope>NUCLEOTIDE SEQUENCE [LARGE SCALE GENOMIC DNA]</scope>
    <source>
        <strain evidence="6">Wonlab-2016</strain>
    </source>
</reference>
<dbReference type="AlphaFoldDB" id="A0ABD0LM35"/>
<gene>
    <name evidence="6" type="ORF">BaRGS_00008366</name>
</gene>
<evidence type="ECO:0000256" key="4">
    <source>
        <dbReference type="SAM" id="MobiDB-lite"/>
    </source>
</evidence>
<feature type="compositionally biased region" description="Acidic residues" evidence="4">
    <location>
        <begin position="985"/>
        <end position="1003"/>
    </location>
</feature>
<evidence type="ECO:0000259" key="5">
    <source>
        <dbReference type="PROSITE" id="PS50835"/>
    </source>
</evidence>
<feature type="domain" description="Ig-like" evidence="5">
    <location>
        <begin position="223"/>
        <end position="313"/>
    </location>
</feature>
<evidence type="ECO:0000256" key="1">
    <source>
        <dbReference type="ARBA" id="ARBA00022729"/>
    </source>
</evidence>
<feature type="domain" description="Ig-like" evidence="5">
    <location>
        <begin position="438"/>
        <end position="530"/>
    </location>
</feature>
<feature type="compositionally biased region" description="Basic and acidic residues" evidence="4">
    <location>
        <begin position="787"/>
        <end position="807"/>
    </location>
</feature>
<feature type="compositionally biased region" description="Basic and acidic residues" evidence="4">
    <location>
        <begin position="815"/>
        <end position="909"/>
    </location>
</feature>
<dbReference type="SMART" id="SM00409">
    <property type="entry name" value="IG"/>
    <property type="match status" value="7"/>
</dbReference>
<keyword evidence="3" id="KW-0393">Immunoglobulin domain</keyword>
<feature type="domain" description="Ig-like" evidence="5">
    <location>
        <begin position="9"/>
        <end position="102"/>
    </location>
</feature>
<dbReference type="InterPro" id="IPR036179">
    <property type="entry name" value="Ig-like_dom_sf"/>
</dbReference>
<feature type="region of interest" description="Disordered" evidence="4">
    <location>
        <begin position="729"/>
        <end position="1022"/>
    </location>
</feature>
<dbReference type="InterPro" id="IPR013098">
    <property type="entry name" value="Ig_I-set"/>
</dbReference>
<evidence type="ECO:0000313" key="6">
    <source>
        <dbReference type="EMBL" id="KAK7500459.1"/>
    </source>
</evidence>
<dbReference type="FunFam" id="2.60.40.10:FF:000107">
    <property type="entry name" value="Myosin, light chain kinase a"/>
    <property type="match status" value="1"/>
</dbReference>
<feature type="domain" description="Ig-like" evidence="5">
    <location>
        <begin position="116"/>
        <end position="209"/>
    </location>
</feature>
<keyword evidence="7" id="KW-1185">Reference proteome</keyword>
<dbReference type="PANTHER" id="PTHR45080:SF8">
    <property type="entry name" value="IG-LIKE DOMAIN-CONTAINING PROTEIN"/>
    <property type="match status" value="1"/>
</dbReference>
<dbReference type="PANTHER" id="PTHR45080">
    <property type="entry name" value="CONTACTIN 5"/>
    <property type="match status" value="1"/>
</dbReference>
<dbReference type="InterPro" id="IPR013783">
    <property type="entry name" value="Ig-like_fold"/>
</dbReference>
<evidence type="ECO:0000256" key="3">
    <source>
        <dbReference type="ARBA" id="ARBA00023319"/>
    </source>
</evidence>
<feature type="domain" description="Ig-like" evidence="5">
    <location>
        <begin position="330"/>
        <end position="423"/>
    </location>
</feature>
<dbReference type="SUPFAM" id="SSF48726">
    <property type="entry name" value="Immunoglobulin"/>
    <property type="match status" value="7"/>
</dbReference>